<dbReference type="Proteomes" id="UP001218218">
    <property type="component" value="Unassembled WGS sequence"/>
</dbReference>
<protein>
    <submittedName>
        <fullName evidence="1">Uncharacterized protein</fullName>
    </submittedName>
</protein>
<name>A0AAD6ZFT8_9AGAR</name>
<evidence type="ECO:0000313" key="1">
    <source>
        <dbReference type="EMBL" id="KAJ7321143.1"/>
    </source>
</evidence>
<proteinExistence type="predicted"/>
<dbReference type="AlphaFoldDB" id="A0AAD6ZFT8"/>
<dbReference type="EMBL" id="JARIHO010000052">
    <property type="protein sequence ID" value="KAJ7321143.1"/>
    <property type="molecule type" value="Genomic_DNA"/>
</dbReference>
<comment type="caution">
    <text evidence="1">The sequence shown here is derived from an EMBL/GenBank/DDBJ whole genome shotgun (WGS) entry which is preliminary data.</text>
</comment>
<evidence type="ECO:0000313" key="2">
    <source>
        <dbReference type="Proteomes" id="UP001218218"/>
    </source>
</evidence>
<sequence>MASGTLCFSEAHVARYPIELPTTLKCKHQHTTTPTSRHLAKRIKREHTYSSNDDLETSEVTCVIKLKPLTPASRCRPAPGPPFTAVAYNLRRRLSVRRRCPLPPARGSPPRRCYVSHNLVPPPSLVHRLCTATSIPTLPPINGTALNDTTY</sequence>
<reference evidence="1" key="1">
    <citation type="submission" date="2023-03" db="EMBL/GenBank/DDBJ databases">
        <title>Massive genome expansion in bonnet fungi (Mycena s.s.) driven by repeated elements and novel gene families across ecological guilds.</title>
        <authorList>
            <consortium name="Lawrence Berkeley National Laboratory"/>
            <person name="Harder C.B."/>
            <person name="Miyauchi S."/>
            <person name="Viragh M."/>
            <person name="Kuo A."/>
            <person name="Thoen E."/>
            <person name="Andreopoulos B."/>
            <person name="Lu D."/>
            <person name="Skrede I."/>
            <person name="Drula E."/>
            <person name="Henrissat B."/>
            <person name="Morin E."/>
            <person name="Kohler A."/>
            <person name="Barry K."/>
            <person name="LaButti K."/>
            <person name="Morin E."/>
            <person name="Salamov A."/>
            <person name="Lipzen A."/>
            <person name="Mereny Z."/>
            <person name="Hegedus B."/>
            <person name="Baldrian P."/>
            <person name="Stursova M."/>
            <person name="Weitz H."/>
            <person name="Taylor A."/>
            <person name="Grigoriev I.V."/>
            <person name="Nagy L.G."/>
            <person name="Martin F."/>
            <person name="Kauserud H."/>
        </authorList>
    </citation>
    <scope>NUCLEOTIDE SEQUENCE</scope>
    <source>
        <strain evidence="1">CBHHK002</strain>
    </source>
</reference>
<organism evidence="1 2">
    <name type="scientific">Mycena albidolilacea</name>
    <dbReference type="NCBI Taxonomy" id="1033008"/>
    <lineage>
        <taxon>Eukaryota</taxon>
        <taxon>Fungi</taxon>
        <taxon>Dikarya</taxon>
        <taxon>Basidiomycota</taxon>
        <taxon>Agaricomycotina</taxon>
        <taxon>Agaricomycetes</taxon>
        <taxon>Agaricomycetidae</taxon>
        <taxon>Agaricales</taxon>
        <taxon>Marasmiineae</taxon>
        <taxon>Mycenaceae</taxon>
        <taxon>Mycena</taxon>
    </lineage>
</organism>
<accession>A0AAD6ZFT8</accession>
<gene>
    <name evidence="1" type="ORF">DFH08DRAFT_970421</name>
</gene>
<keyword evidence="2" id="KW-1185">Reference proteome</keyword>